<feature type="compositionally biased region" description="Low complexity" evidence="1">
    <location>
        <begin position="346"/>
        <end position="360"/>
    </location>
</feature>
<feature type="region of interest" description="Disordered" evidence="1">
    <location>
        <begin position="334"/>
        <end position="360"/>
    </location>
</feature>
<name>A0A6S7GRA9_PARCT</name>
<dbReference type="AlphaFoldDB" id="A0A6S7GRA9"/>
<evidence type="ECO:0000313" key="3">
    <source>
        <dbReference type="EMBL" id="CAB3994548.1"/>
    </source>
</evidence>
<comment type="caution">
    <text evidence="3">The sequence shown here is derived from an EMBL/GenBank/DDBJ whole genome shotgun (WGS) entry which is preliminary data.</text>
</comment>
<proteinExistence type="predicted"/>
<keyword evidence="2" id="KW-1133">Transmembrane helix</keyword>
<evidence type="ECO:0000256" key="2">
    <source>
        <dbReference type="SAM" id="Phobius"/>
    </source>
</evidence>
<dbReference type="EMBL" id="CACRXK020002487">
    <property type="protein sequence ID" value="CAB3994548.1"/>
    <property type="molecule type" value="Genomic_DNA"/>
</dbReference>
<evidence type="ECO:0000313" key="4">
    <source>
        <dbReference type="Proteomes" id="UP001152795"/>
    </source>
</evidence>
<dbReference type="Proteomes" id="UP001152795">
    <property type="component" value="Unassembled WGS sequence"/>
</dbReference>
<organism evidence="3 4">
    <name type="scientific">Paramuricea clavata</name>
    <name type="common">Red gorgonian</name>
    <name type="synonym">Violescent sea-whip</name>
    <dbReference type="NCBI Taxonomy" id="317549"/>
    <lineage>
        <taxon>Eukaryota</taxon>
        <taxon>Metazoa</taxon>
        <taxon>Cnidaria</taxon>
        <taxon>Anthozoa</taxon>
        <taxon>Octocorallia</taxon>
        <taxon>Malacalcyonacea</taxon>
        <taxon>Plexauridae</taxon>
        <taxon>Paramuricea</taxon>
    </lineage>
</organism>
<evidence type="ECO:0000256" key="1">
    <source>
        <dbReference type="SAM" id="MobiDB-lite"/>
    </source>
</evidence>
<gene>
    <name evidence="3" type="ORF">PACLA_8A067755</name>
</gene>
<keyword evidence="2" id="KW-0812">Transmembrane</keyword>
<reference evidence="3" key="1">
    <citation type="submission" date="2020-04" db="EMBL/GenBank/DDBJ databases">
        <authorList>
            <person name="Alioto T."/>
            <person name="Alioto T."/>
            <person name="Gomez Garrido J."/>
        </authorList>
    </citation>
    <scope>NUCLEOTIDE SEQUENCE</scope>
    <source>
        <strain evidence="3">A484AB</strain>
    </source>
</reference>
<feature type="transmembrane region" description="Helical" evidence="2">
    <location>
        <begin position="216"/>
        <end position="236"/>
    </location>
</feature>
<keyword evidence="4" id="KW-1185">Reference proteome</keyword>
<protein>
    <submittedName>
        <fullName evidence="3">Uncharacterized protein</fullName>
    </submittedName>
</protein>
<accession>A0A6S7GRA9</accession>
<dbReference type="OrthoDB" id="10557820at2759"/>
<sequence>MSPFLALYYAAGKQVDSAGGPEINTFINVHSTHSTRGCRRGCFQVGLKAKFNYQGTTRFFKTQLTERVLRELIDMELKARVLCGVFVLLVSMCYLCEARWIDKTDQGSISDIDRNAQLLLNDSGNATNLTESSSEAPMPKESDLLRIIINAVAGEKSTVVYNKTILVERNKVVTLNFTRQMLSSFNDIANTPDTRGDIRMAINHIQNQQLQQYKSATIGLAVLCAVMFLALAFITLRSRAKRTSKKPDDDTSLAVAKQTVESEYQSIRGLPRRETGNSYGYETVKPKLPSKRPPLAHLIQPNGGGEYENLKPHDRENLKTHVRESNPYMSMDEALAGSGLTGRGLTGSDLTGSTESSLTGSGLTGSVVALSGGDEDLYLTMKKLIRTPDEMAAETNESASI</sequence>
<feature type="region of interest" description="Disordered" evidence="1">
    <location>
        <begin position="264"/>
        <end position="294"/>
    </location>
</feature>
<keyword evidence="2" id="KW-0472">Membrane</keyword>